<evidence type="ECO:0000313" key="3">
    <source>
        <dbReference type="EMBL" id="KAK8087691.1"/>
    </source>
</evidence>
<feature type="compositionally biased region" description="Acidic residues" evidence="1">
    <location>
        <begin position="552"/>
        <end position="573"/>
    </location>
</feature>
<accession>A0ABR1WX18</accession>
<comment type="caution">
    <text evidence="3">The sequence shown here is derived from an EMBL/GenBank/DDBJ whole genome shotgun (WGS) entry which is preliminary data.</text>
</comment>
<evidence type="ECO:0000259" key="2">
    <source>
        <dbReference type="Pfam" id="PF06985"/>
    </source>
</evidence>
<dbReference type="EMBL" id="JAQQWN010000004">
    <property type="protein sequence ID" value="KAK8087691.1"/>
    <property type="molecule type" value="Genomic_DNA"/>
</dbReference>
<feature type="region of interest" description="Disordered" evidence="1">
    <location>
        <begin position="544"/>
        <end position="587"/>
    </location>
</feature>
<sequence length="703" mass="79650">MPPEDDDSLDLPMAEPVFDDRQRHTPQLYRYEPLDKERKEIRILSITKSEPIEFEFEYASMKEGQVEDYNAISWCWGDASAPKSKHITIQGRSLPVSETAHDAIMEVCISQKKWRIWIDAVCINQDDLDERNQQVAMMSSIYKKSAMTLVWLGKDTAGKADKAMQMIREIGDWRQVLLGRGPRYGEFWVETTADAFPPTIEWDAVASLFSAAWFTRLWVIQEVVLSKHVHVLLGKKEMCWRFLVQIAHYIVHNTSSTESFVGSSHSGLSSAVMIGKIQDGQSKPLRVLDYSASLGATDPRDRVFALYGLLELDTLDAKSRVALRKAFSPDYSLPLVSIYTKATRAAICASDPALLLRAQCLVQRPGCQHPDTQFPSWVPRYHFVQDKAQGSYKPLSKLAKIPTDSKKQEMRLDTNVPPEILRIAGVVLDTVYEVCAEQLPPSYPNRGHIVSGPCYHVQCAKSRCVEYRERVMRIISQLWHAALAANPHVPSTELATMLRTTLLMRADCDATHLRGFDLDMNHRSAFRDFVAQFWPVGVNNAPTESEVFVQEEPADVDDSDLDNEYSDDEDDFEQPSQLPMRPRVASLEEEHEDSALDKFWDRILLDHVNRKFCVTSSGRMGSAAPQAQTGDRICLLSGMTVPVVLRRVDGGESWVLIGDAYLSGPVNNVRTSRCEHPGNHLAKFGQDQHTDMEDTEERWFNLR</sequence>
<gene>
    <name evidence="3" type="ORF">PG997_002652</name>
</gene>
<dbReference type="RefSeq" id="XP_066670585.1">
    <property type="nucleotide sequence ID" value="XM_066806967.1"/>
</dbReference>
<feature type="domain" description="Heterokaryon incompatibility" evidence="2">
    <location>
        <begin position="69"/>
        <end position="222"/>
    </location>
</feature>
<dbReference type="InterPro" id="IPR010730">
    <property type="entry name" value="HET"/>
</dbReference>
<dbReference type="Pfam" id="PF26639">
    <property type="entry name" value="Het-6_barrel"/>
    <property type="match status" value="1"/>
</dbReference>
<dbReference type="GeneID" id="92040027"/>
<organism evidence="3 4">
    <name type="scientific">Apiospora hydei</name>
    <dbReference type="NCBI Taxonomy" id="1337664"/>
    <lineage>
        <taxon>Eukaryota</taxon>
        <taxon>Fungi</taxon>
        <taxon>Dikarya</taxon>
        <taxon>Ascomycota</taxon>
        <taxon>Pezizomycotina</taxon>
        <taxon>Sordariomycetes</taxon>
        <taxon>Xylariomycetidae</taxon>
        <taxon>Amphisphaeriales</taxon>
        <taxon>Apiosporaceae</taxon>
        <taxon>Apiospora</taxon>
    </lineage>
</organism>
<proteinExistence type="predicted"/>
<name>A0ABR1WX18_9PEZI</name>
<dbReference type="InterPro" id="IPR052895">
    <property type="entry name" value="HetReg/Transcr_Mod"/>
</dbReference>
<dbReference type="Pfam" id="PF06985">
    <property type="entry name" value="HET"/>
    <property type="match status" value="1"/>
</dbReference>
<keyword evidence="4" id="KW-1185">Reference proteome</keyword>
<dbReference type="Proteomes" id="UP001433268">
    <property type="component" value="Unassembled WGS sequence"/>
</dbReference>
<dbReference type="PANTHER" id="PTHR24148:SF73">
    <property type="entry name" value="HET DOMAIN PROTEIN (AFU_ORTHOLOGUE AFUA_8G01020)"/>
    <property type="match status" value="1"/>
</dbReference>
<reference evidence="3 4" key="1">
    <citation type="submission" date="2023-01" db="EMBL/GenBank/DDBJ databases">
        <title>Analysis of 21 Apiospora genomes using comparative genomics revels a genus with tremendous synthesis potential of carbohydrate active enzymes and secondary metabolites.</title>
        <authorList>
            <person name="Sorensen T."/>
        </authorList>
    </citation>
    <scope>NUCLEOTIDE SEQUENCE [LARGE SCALE GENOMIC DNA]</scope>
    <source>
        <strain evidence="3 4">CBS 114990</strain>
    </source>
</reference>
<protein>
    <recommendedName>
        <fullName evidence="2">Heterokaryon incompatibility domain-containing protein</fullName>
    </recommendedName>
</protein>
<dbReference type="PANTHER" id="PTHR24148">
    <property type="entry name" value="ANKYRIN REPEAT DOMAIN-CONTAINING PROTEIN 39 HOMOLOG-RELATED"/>
    <property type="match status" value="1"/>
</dbReference>
<evidence type="ECO:0000256" key="1">
    <source>
        <dbReference type="SAM" id="MobiDB-lite"/>
    </source>
</evidence>
<evidence type="ECO:0000313" key="4">
    <source>
        <dbReference type="Proteomes" id="UP001433268"/>
    </source>
</evidence>